<dbReference type="InterPro" id="IPR001036">
    <property type="entry name" value="Acrflvin-R"/>
</dbReference>
<protein>
    <recommendedName>
        <fullName evidence="11">SSD domain-containing protein</fullName>
    </recommendedName>
</protein>
<dbReference type="Gene3D" id="3.30.70.1430">
    <property type="entry name" value="Multidrug efflux transporter AcrB pore domain"/>
    <property type="match status" value="2"/>
</dbReference>
<name>V2VW09_9GAMM</name>
<comment type="caution">
    <text evidence="9">The sequence shown here is derived from an EMBL/GenBank/DDBJ whole genome shotgun (WGS) entry which is preliminary data.</text>
</comment>
<dbReference type="STRING" id="396323.VH98_07205"/>
<dbReference type="RefSeq" id="WP_004901091.1">
    <property type="nucleotide sequence ID" value="NZ_BBTI01000008.1"/>
</dbReference>
<evidence type="ECO:0000256" key="1">
    <source>
        <dbReference type="ARBA" id="ARBA00004429"/>
    </source>
</evidence>
<feature type="transmembrane region" description="Helical" evidence="8">
    <location>
        <begin position="431"/>
        <end position="451"/>
    </location>
</feature>
<feature type="transmembrane region" description="Helical" evidence="8">
    <location>
        <begin position="955"/>
        <end position="975"/>
    </location>
</feature>
<feature type="transmembrane region" description="Helical" evidence="8">
    <location>
        <begin position="337"/>
        <end position="353"/>
    </location>
</feature>
<feature type="transmembrane region" description="Helical" evidence="8">
    <location>
        <begin position="909"/>
        <end position="934"/>
    </location>
</feature>
<evidence type="ECO:0000313" key="9">
    <source>
        <dbReference type="EMBL" id="ESK51929.1"/>
    </source>
</evidence>
<dbReference type="GO" id="GO:0042910">
    <property type="term" value="F:xenobiotic transmembrane transporter activity"/>
    <property type="evidence" value="ECO:0007669"/>
    <property type="project" value="TreeGrafter"/>
</dbReference>
<feature type="transmembrane region" description="Helical" evidence="8">
    <location>
        <begin position="530"/>
        <end position="549"/>
    </location>
</feature>
<dbReference type="Gene3D" id="3.30.70.1320">
    <property type="entry name" value="Multidrug efflux transporter AcrB pore domain like"/>
    <property type="match status" value="1"/>
</dbReference>
<keyword evidence="6 8" id="KW-1133">Transmembrane helix</keyword>
<feature type="transmembrane region" description="Helical" evidence="8">
    <location>
        <begin position="857"/>
        <end position="876"/>
    </location>
</feature>
<reference evidence="9 10" key="1">
    <citation type="submission" date="2013-10" db="EMBL/GenBank/DDBJ databases">
        <title>The Genome Sequence of Acinetobacter brisouii CIP 110357.</title>
        <authorList>
            <consortium name="The Broad Institute Genomics Platform"/>
            <consortium name="The Broad Institute Genome Sequencing Center for Infectious Disease"/>
            <person name="Cerqueira G."/>
            <person name="Feldgarden M."/>
            <person name="Courvalin P."/>
            <person name="Grillot-Courvalin C."/>
            <person name="Clermont D."/>
            <person name="Rocha E."/>
            <person name="Yoon E.-J."/>
            <person name="Nemec A."/>
            <person name="Young S.K."/>
            <person name="Zeng Q."/>
            <person name="Gargeya S."/>
            <person name="Fitzgerald M."/>
            <person name="Abouelleil A."/>
            <person name="Alvarado L."/>
            <person name="Berlin A.M."/>
            <person name="Chapman S.B."/>
            <person name="Gainer-Dewar J."/>
            <person name="Goldberg J."/>
            <person name="Gnerre S."/>
            <person name="Griggs A."/>
            <person name="Gujja S."/>
            <person name="Hansen M."/>
            <person name="Howarth C."/>
            <person name="Imamovic A."/>
            <person name="Ireland A."/>
            <person name="Larimer J."/>
            <person name="McCowan C."/>
            <person name="Murphy C."/>
            <person name="Pearson M."/>
            <person name="Poon T.W."/>
            <person name="Priest M."/>
            <person name="Roberts A."/>
            <person name="Saif S."/>
            <person name="Shea T."/>
            <person name="Sykes S."/>
            <person name="Wortman J."/>
            <person name="Nusbaum C."/>
            <person name="Birren B."/>
        </authorList>
    </citation>
    <scope>NUCLEOTIDE SEQUENCE [LARGE SCALE GENOMIC DNA]</scope>
    <source>
        <strain evidence="9 10">CIP 110357</strain>
    </source>
</reference>
<sequence length="1038" mass="112830">MNLSRVFILRPIATILVSLALTLLGILAFRLLPVAPLPQIDTPTIMVQASLAGASPETMAATVATPLERAMGQIAGITELTSTSGQGSTNVVVQFDLNRDIDGAARDVQAAINAARSLLPSSMKTLPTYRKANPSDAPILMLALTSDTLNRGQLYDLASSQLQQKIAQVQGVGQVSIRGGALPAVRINLDPKQLTSYGISLDTVRAAVDNATTNSPRGLISGSHYTWWIDANGQLTKAKDYQNLIVTYRNGAAVRLHDVASVTDSIQDIYSAGYFNNQPSVSIAVTRQAGANMLETIDAIKALIPVLNEMLPKGTQITLAIDRSLNIRSALHETERTLIIAILLVISVVFVFLRKGHALLIPAITLPISIVSTFAAMYVLGYSLDALSMMALIVATGFVVDDAIVVLENISRHIEDGMNPMEAALKGSKEVGFTVLSMTASLIAVFIPLLLMGGVLGRLFREFAVTLSVALLISMFVSLTLTPMLCSRLLKKETGEEKENRVMAWIGKGLDKLHVSYVSSLAVVMKHKRLTMFMLLLTVIGNVYLYKAVEKGLFPDQDNGILMGQLRADQATSFQSLEPRLKAISRMLQKDKDIQYVIASTGGGGFGARNTANFFIRLKDEGQRTQTAMQIANRISMKTRNMAGASLFLMPAQDLRVGGRSANATYQYSLQSDNLQTLREWSPKAYATLKQLPELTSVDSDAQSGGLNVKVVIDRAVAQRYGLNVNEIDTFLNNAFSQRQIATQYQMLNQYYSIIGLNNNYIQNPEVLKQLYVLTSNNQSIPISAFAHLEYTTAPLSVAHQNQMATTTIAFNLANGVSLQQAKAAIEQAMVKIGMPDSVHGSMAGTAQVFETLVKQMPWLIFAALATIYILLGMLYESWIHPVTILSALPSAGVGALVLMMLTGTQLTVIALIGILLLIGIVKKNAILMIDFALTAEKQQQLSPEQAIIKACDKRFRPILMTTLAAFFGALPLILQTGSNSSLHRPLGIAICGGLVFSQLLTLYTTPVVYVYLDRFGSWVKSFWKRPNSSQVPLNDEH</sequence>
<feature type="transmembrane region" description="Helical" evidence="8">
    <location>
        <begin position="987"/>
        <end position="1013"/>
    </location>
</feature>
<gene>
    <name evidence="9" type="ORF">P255_01024</name>
</gene>
<keyword evidence="5 8" id="KW-0812">Transmembrane</keyword>
<dbReference type="SUPFAM" id="SSF82866">
    <property type="entry name" value="Multidrug efflux transporter AcrB transmembrane domain"/>
    <property type="match status" value="2"/>
</dbReference>
<organism evidence="9 10">
    <name type="scientific">Acinetobacter brisouii CIP 110357</name>
    <dbReference type="NCBI Taxonomy" id="1341683"/>
    <lineage>
        <taxon>Bacteria</taxon>
        <taxon>Pseudomonadati</taxon>
        <taxon>Pseudomonadota</taxon>
        <taxon>Gammaproteobacteria</taxon>
        <taxon>Moraxellales</taxon>
        <taxon>Moraxellaceae</taxon>
        <taxon>Acinetobacter</taxon>
    </lineage>
</organism>
<dbReference type="Gene3D" id="1.20.1640.10">
    <property type="entry name" value="Multidrug efflux transporter AcrB transmembrane domain"/>
    <property type="match status" value="2"/>
</dbReference>
<dbReference type="InterPro" id="IPR027463">
    <property type="entry name" value="AcrB_DN_DC_subdom"/>
</dbReference>
<dbReference type="Proteomes" id="UP000018418">
    <property type="component" value="Unassembled WGS sequence"/>
</dbReference>
<dbReference type="PANTHER" id="PTHR32063">
    <property type="match status" value="1"/>
</dbReference>
<evidence type="ECO:0000256" key="2">
    <source>
        <dbReference type="ARBA" id="ARBA00022448"/>
    </source>
</evidence>
<dbReference type="Gene3D" id="3.30.70.1440">
    <property type="entry name" value="Multidrug efflux transporter AcrB pore domain"/>
    <property type="match status" value="1"/>
</dbReference>
<dbReference type="OrthoDB" id="9757904at2"/>
<evidence type="ECO:0000313" key="10">
    <source>
        <dbReference type="Proteomes" id="UP000018418"/>
    </source>
</evidence>
<dbReference type="Gene3D" id="3.30.2090.10">
    <property type="entry name" value="Multidrug efflux transporter AcrB TolC docking domain, DN and DC subdomains"/>
    <property type="match status" value="2"/>
</dbReference>
<dbReference type="GO" id="GO:0005886">
    <property type="term" value="C:plasma membrane"/>
    <property type="evidence" value="ECO:0007669"/>
    <property type="project" value="UniProtKB-SubCell"/>
</dbReference>
<dbReference type="AlphaFoldDB" id="V2VW09"/>
<feature type="transmembrane region" description="Helical" evidence="8">
    <location>
        <begin position="360"/>
        <end position="380"/>
    </location>
</feature>
<evidence type="ECO:0000256" key="3">
    <source>
        <dbReference type="ARBA" id="ARBA00022475"/>
    </source>
</evidence>
<dbReference type="PRINTS" id="PR00702">
    <property type="entry name" value="ACRIFLAVINRP"/>
</dbReference>
<dbReference type="Pfam" id="PF00873">
    <property type="entry name" value="ACR_tran"/>
    <property type="match status" value="1"/>
</dbReference>
<dbReference type="PATRIC" id="fig|1341683.3.peg.1013"/>
<feature type="transmembrane region" description="Helical" evidence="8">
    <location>
        <begin position="463"/>
        <end position="482"/>
    </location>
</feature>
<dbReference type="EMBL" id="AYEU01000004">
    <property type="protein sequence ID" value="ESK51929.1"/>
    <property type="molecule type" value="Genomic_DNA"/>
</dbReference>
<dbReference type="SUPFAM" id="SSF82693">
    <property type="entry name" value="Multidrug efflux transporter AcrB pore domain, PN1, PN2, PC1 and PC2 subdomains"/>
    <property type="match status" value="4"/>
</dbReference>
<keyword evidence="4" id="KW-0997">Cell inner membrane</keyword>
<keyword evidence="10" id="KW-1185">Reference proteome</keyword>
<keyword evidence="2" id="KW-0813">Transport</keyword>
<dbReference type="SUPFAM" id="SSF82714">
    <property type="entry name" value="Multidrug efflux transporter AcrB TolC docking domain, DN and DC subdomains"/>
    <property type="match status" value="2"/>
</dbReference>
<evidence type="ECO:0008006" key="11">
    <source>
        <dbReference type="Google" id="ProtNLM"/>
    </source>
</evidence>
<dbReference type="HOGENOM" id="CLU_002755_1_2_6"/>
<dbReference type="FunFam" id="3.30.70.1430:FF:000001">
    <property type="entry name" value="Efflux pump membrane transporter"/>
    <property type="match status" value="1"/>
</dbReference>
<feature type="transmembrane region" description="Helical" evidence="8">
    <location>
        <begin position="12"/>
        <end position="32"/>
    </location>
</feature>
<evidence type="ECO:0000256" key="8">
    <source>
        <dbReference type="SAM" id="Phobius"/>
    </source>
</evidence>
<dbReference type="FunFam" id="1.20.1640.10:FF:000001">
    <property type="entry name" value="Efflux pump membrane transporter"/>
    <property type="match status" value="1"/>
</dbReference>
<evidence type="ECO:0000256" key="7">
    <source>
        <dbReference type="ARBA" id="ARBA00023136"/>
    </source>
</evidence>
<evidence type="ECO:0000256" key="6">
    <source>
        <dbReference type="ARBA" id="ARBA00022989"/>
    </source>
</evidence>
<keyword evidence="3" id="KW-1003">Cell membrane</keyword>
<accession>V2VW09</accession>
<proteinExistence type="predicted"/>
<evidence type="ECO:0000256" key="4">
    <source>
        <dbReference type="ARBA" id="ARBA00022519"/>
    </source>
</evidence>
<comment type="subcellular location">
    <subcellularLocation>
        <location evidence="1">Cell inner membrane</location>
        <topology evidence="1">Multi-pass membrane protein</topology>
    </subcellularLocation>
</comment>
<keyword evidence="7 8" id="KW-0472">Membrane</keyword>
<dbReference type="PANTHER" id="PTHR32063:SF34">
    <property type="entry name" value="MULTIDRUG RESISTANCE PROTEIN MDTC"/>
    <property type="match status" value="1"/>
</dbReference>
<evidence type="ECO:0000256" key="5">
    <source>
        <dbReference type="ARBA" id="ARBA00022692"/>
    </source>
</evidence>